<comment type="similarity">
    <text evidence="1">Belongs to the UPF0166 family.</text>
</comment>
<sequence>MNGFQLTFFTQQDRRHAGLPLAQWLLEEARRQKIRGATLVSASEGFGRSGRIHAAHFCELADQPQEVTMVVSAEEAERFFERLRAAQVQLFYVKTPIEFGVLGVDPD</sequence>
<accession>A0A1G8KKS3</accession>
<evidence type="ECO:0000313" key="3">
    <source>
        <dbReference type="Proteomes" id="UP000199636"/>
    </source>
</evidence>
<dbReference type="RefSeq" id="WP_090265737.1">
    <property type="nucleotide sequence ID" value="NZ_FNDS01000009.1"/>
</dbReference>
<dbReference type="InterPro" id="IPR003793">
    <property type="entry name" value="UPF0166"/>
</dbReference>
<dbReference type="InterPro" id="IPR015867">
    <property type="entry name" value="N-reg_PII/ATP_PRibTrfase_C"/>
</dbReference>
<dbReference type="AlphaFoldDB" id="A0A1G8KKS3"/>
<dbReference type="SUPFAM" id="SSF54913">
    <property type="entry name" value="GlnB-like"/>
    <property type="match status" value="1"/>
</dbReference>
<reference evidence="3" key="1">
    <citation type="submission" date="2016-10" db="EMBL/GenBank/DDBJ databases">
        <authorList>
            <person name="Varghese N."/>
            <person name="Submissions S."/>
        </authorList>
    </citation>
    <scope>NUCLEOTIDE SEQUENCE [LARGE SCALE GENOMIC DNA]</scope>
    <source>
        <strain evidence="3">CCM 7469</strain>
    </source>
</reference>
<proteinExistence type="inferred from homology"/>
<dbReference type="OrthoDB" id="5339790at2"/>
<evidence type="ECO:0000313" key="2">
    <source>
        <dbReference type="EMBL" id="SDI44005.1"/>
    </source>
</evidence>
<dbReference type="STRING" id="428992.SAMN05216272_109105"/>
<gene>
    <name evidence="2" type="ORF">SAMN05216272_109105</name>
</gene>
<dbReference type="Pfam" id="PF02641">
    <property type="entry name" value="DUF190"/>
    <property type="match status" value="1"/>
</dbReference>
<protein>
    <submittedName>
        <fullName evidence="2">PII-like signaling protein</fullName>
    </submittedName>
</protein>
<dbReference type="EMBL" id="FNDS01000009">
    <property type="protein sequence ID" value="SDI44005.1"/>
    <property type="molecule type" value="Genomic_DNA"/>
</dbReference>
<evidence type="ECO:0000256" key="1">
    <source>
        <dbReference type="ARBA" id="ARBA00010554"/>
    </source>
</evidence>
<organism evidence="2 3">
    <name type="scientific">Pseudomonas panipatensis</name>
    <dbReference type="NCBI Taxonomy" id="428992"/>
    <lineage>
        <taxon>Bacteria</taxon>
        <taxon>Pseudomonadati</taxon>
        <taxon>Pseudomonadota</taxon>
        <taxon>Gammaproteobacteria</taxon>
        <taxon>Pseudomonadales</taxon>
        <taxon>Pseudomonadaceae</taxon>
        <taxon>Pseudomonas</taxon>
    </lineage>
</organism>
<keyword evidence="3" id="KW-1185">Reference proteome</keyword>
<dbReference type="Proteomes" id="UP000199636">
    <property type="component" value="Unassembled WGS sequence"/>
</dbReference>
<dbReference type="InterPro" id="IPR011322">
    <property type="entry name" value="N-reg_PII-like_a/b"/>
</dbReference>
<name>A0A1G8KKS3_9PSED</name>
<dbReference type="Gene3D" id="3.30.70.120">
    <property type="match status" value="1"/>
</dbReference>